<evidence type="ECO:0000313" key="3">
    <source>
        <dbReference type="Proteomes" id="UP001501585"/>
    </source>
</evidence>
<comment type="caution">
    <text evidence="2">The sequence shown here is derived from an EMBL/GenBank/DDBJ whole genome shotgun (WGS) entry which is preliminary data.</text>
</comment>
<keyword evidence="3" id="KW-1185">Reference proteome</keyword>
<dbReference type="Proteomes" id="UP001501585">
    <property type="component" value="Unassembled WGS sequence"/>
</dbReference>
<accession>A0ABN2TJ91</accession>
<reference evidence="2 3" key="1">
    <citation type="journal article" date="2019" name="Int. J. Syst. Evol. Microbiol.">
        <title>The Global Catalogue of Microorganisms (GCM) 10K type strain sequencing project: providing services to taxonomists for standard genome sequencing and annotation.</title>
        <authorList>
            <consortium name="The Broad Institute Genomics Platform"/>
            <consortium name="The Broad Institute Genome Sequencing Center for Infectious Disease"/>
            <person name="Wu L."/>
            <person name="Ma J."/>
        </authorList>
    </citation>
    <scope>NUCLEOTIDE SEQUENCE [LARGE SCALE GENOMIC DNA]</scope>
    <source>
        <strain evidence="2 3">JCM 15313</strain>
    </source>
</reference>
<name>A0ABN2TJ91_9ACTN</name>
<sequence>MRGDFDWVPNVDRSELTKHYKWPSTVFPTAKPGNPRHPTGAVPAPRRRSGESLARLIENGHFSHMSTPREELAQLVEELPESEVSTVLATVRAQLALAGSWPPAWFGPAETGETDVSGRVNEILAEGFGQ</sequence>
<evidence type="ECO:0000313" key="2">
    <source>
        <dbReference type="EMBL" id="GAA2010760.1"/>
    </source>
</evidence>
<feature type="region of interest" description="Disordered" evidence="1">
    <location>
        <begin position="24"/>
        <end position="48"/>
    </location>
</feature>
<proteinExistence type="predicted"/>
<dbReference type="EMBL" id="BAAAPC010000022">
    <property type="protein sequence ID" value="GAA2010760.1"/>
    <property type="molecule type" value="Genomic_DNA"/>
</dbReference>
<evidence type="ECO:0000256" key="1">
    <source>
        <dbReference type="SAM" id="MobiDB-lite"/>
    </source>
</evidence>
<organism evidence="2 3">
    <name type="scientific">Nocardiopsis rhodophaea</name>
    <dbReference type="NCBI Taxonomy" id="280238"/>
    <lineage>
        <taxon>Bacteria</taxon>
        <taxon>Bacillati</taxon>
        <taxon>Actinomycetota</taxon>
        <taxon>Actinomycetes</taxon>
        <taxon>Streptosporangiales</taxon>
        <taxon>Nocardiopsidaceae</taxon>
        <taxon>Nocardiopsis</taxon>
    </lineage>
</organism>
<gene>
    <name evidence="2" type="ORF">GCM10009799_43670</name>
</gene>
<protein>
    <submittedName>
        <fullName evidence="2">Uncharacterized protein</fullName>
    </submittedName>
</protein>